<dbReference type="InterPro" id="IPR001882">
    <property type="entry name" value="Biotin_BS"/>
</dbReference>
<dbReference type="InterPro" id="IPR011054">
    <property type="entry name" value="Rudment_hybrid_motif"/>
</dbReference>
<comment type="catalytic activity">
    <reaction evidence="12">
        <text>N(6)-biotinyl-L-lysyl-[protein] + hydrogencarbonate + ATP = N(6)-carboxybiotinyl-L-lysyl-[protein] + ADP + phosphate + H(+)</text>
        <dbReference type="Rhea" id="RHEA:13501"/>
        <dbReference type="Rhea" id="RHEA-COMP:10505"/>
        <dbReference type="Rhea" id="RHEA-COMP:10506"/>
        <dbReference type="ChEBI" id="CHEBI:15378"/>
        <dbReference type="ChEBI" id="CHEBI:17544"/>
        <dbReference type="ChEBI" id="CHEBI:30616"/>
        <dbReference type="ChEBI" id="CHEBI:43474"/>
        <dbReference type="ChEBI" id="CHEBI:83144"/>
        <dbReference type="ChEBI" id="CHEBI:83145"/>
        <dbReference type="ChEBI" id="CHEBI:456216"/>
        <dbReference type="EC" id="6.3.4.14"/>
    </reaction>
</comment>
<reference evidence="17 18" key="2">
    <citation type="submission" date="2018-12" db="EMBL/GenBank/DDBJ databases">
        <title>Simiduia agarivorans gen. nov., sp. nov., a marine, agarolytic bacterium isolated from shallow coastal water from Keelung, Taiwan.</title>
        <authorList>
            <person name="Shieh W.Y."/>
        </authorList>
    </citation>
    <scope>NUCLEOTIDE SEQUENCE [LARGE SCALE GENOMIC DNA]</scope>
    <source>
        <strain evidence="17 18">GTF-13</strain>
    </source>
</reference>
<dbReference type="Pfam" id="PF02785">
    <property type="entry name" value="Biotin_carb_C"/>
    <property type="match status" value="1"/>
</dbReference>
<evidence type="ECO:0000256" key="4">
    <source>
        <dbReference type="ARBA" id="ARBA00011750"/>
    </source>
</evidence>
<dbReference type="Proteomes" id="UP000280792">
    <property type="component" value="Unassembled WGS sequence"/>
</dbReference>
<evidence type="ECO:0000256" key="5">
    <source>
        <dbReference type="ARBA" id="ARBA00017242"/>
    </source>
</evidence>
<keyword evidence="18" id="KW-1185">Reference proteome</keyword>
<comment type="cofactor">
    <cofactor evidence="1">
        <name>biotin</name>
        <dbReference type="ChEBI" id="CHEBI:57586"/>
    </cofactor>
</comment>
<accession>A0A3P3VQK9</accession>
<evidence type="ECO:0000256" key="9">
    <source>
        <dbReference type="ARBA" id="ARBA00022946"/>
    </source>
</evidence>
<dbReference type="PROSITE" id="PS00866">
    <property type="entry name" value="CPSASE_1"/>
    <property type="match status" value="1"/>
</dbReference>
<dbReference type="SUPFAM" id="SSF52440">
    <property type="entry name" value="PreATP-grasp domain"/>
    <property type="match status" value="1"/>
</dbReference>
<dbReference type="CDD" id="cd06850">
    <property type="entry name" value="biotinyl_domain"/>
    <property type="match status" value="1"/>
</dbReference>
<dbReference type="Pfam" id="PF00364">
    <property type="entry name" value="Biotin_lipoyl"/>
    <property type="match status" value="1"/>
</dbReference>
<dbReference type="InterPro" id="IPR011053">
    <property type="entry name" value="Single_hybrid_motif"/>
</dbReference>
<dbReference type="AlphaFoldDB" id="A0A3P3VQK9"/>
<dbReference type="FunFam" id="3.40.50.20:FF:000010">
    <property type="entry name" value="Propionyl-CoA carboxylase subunit alpha"/>
    <property type="match status" value="1"/>
</dbReference>
<dbReference type="NCBIfam" id="NF006367">
    <property type="entry name" value="PRK08591.1"/>
    <property type="match status" value="1"/>
</dbReference>
<dbReference type="FunFam" id="3.30.1490.20:FF:000003">
    <property type="entry name" value="acetyl-CoA carboxylase isoform X1"/>
    <property type="match status" value="1"/>
</dbReference>
<comment type="caution">
    <text evidence="17">The sequence shown here is derived from an EMBL/GenBank/DDBJ whole genome shotgun (WGS) entry which is preliminary data.</text>
</comment>
<keyword evidence="7 13" id="KW-0547">Nucleotide-binding</keyword>
<keyword evidence="9" id="KW-0809">Transit peptide</keyword>
<evidence type="ECO:0000259" key="14">
    <source>
        <dbReference type="PROSITE" id="PS50968"/>
    </source>
</evidence>
<evidence type="ECO:0000313" key="18">
    <source>
        <dbReference type="Proteomes" id="UP000280792"/>
    </source>
</evidence>
<dbReference type="Gene3D" id="2.40.50.100">
    <property type="match status" value="1"/>
</dbReference>
<evidence type="ECO:0000313" key="17">
    <source>
        <dbReference type="EMBL" id="RRJ84617.1"/>
    </source>
</evidence>
<dbReference type="FunFam" id="2.40.50.100:FF:000003">
    <property type="entry name" value="Acetyl-CoA carboxylase biotin carboxyl carrier protein"/>
    <property type="match status" value="1"/>
</dbReference>
<keyword evidence="10" id="KW-0092">Biotin</keyword>
<dbReference type="Pfam" id="PF02786">
    <property type="entry name" value="CPSase_L_D2"/>
    <property type="match status" value="1"/>
</dbReference>
<protein>
    <recommendedName>
        <fullName evidence="5">Biotin carboxylase</fullName>
    </recommendedName>
    <alternativeName>
        <fullName evidence="11">Acetyl-coenzyme A carboxylase biotin carboxylase subunit A</fullName>
    </alternativeName>
</protein>
<keyword evidence="8 13" id="KW-0067">ATP-binding</keyword>
<dbReference type="PROSITE" id="PS00867">
    <property type="entry name" value="CPSASE_2"/>
    <property type="match status" value="1"/>
</dbReference>
<dbReference type="InterPro" id="IPR005481">
    <property type="entry name" value="BC-like_N"/>
</dbReference>
<dbReference type="SMART" id="SM00878">
    <property type="entry name" value="Biotin_carb_C"/>
    <property type="match status" value="1"/>
</dbReference>
<evidence type="ECO:0000259" key="16">
    <source>
        <dbReference type="PROSITE" id="PS50979"/>
    </source>
</evidence>
<dbReference type="PROSITE" id="PS50968">
    <property type="entry name" value="BIOTINYL_LIPOYL"/>
    <property type="match status" value="1"/>
</dbReference>
<feature type="domain" description="Lipoyl-binding" evidence="14">
    <location>
        <begin position="587"/>
        <end position="662"/>
    </location>
</feature>
<gene>
    <name evidence="17" type="ORF">D0544_05800</name>
</gene>
<reference evidence="17 18" key="1">
    <citation type="submission" date="2018-08" db="EMBL/GenBank/DDBJ databases">
        <authorList>
            <person name="Khan S.A."/>
        </authorList>
    </citation>
    <scope>NUCLEOTIDE SEQUENCE [LARGE SCALE GENOMIC DNA]</scope>
    <source>
        <strain evidence="17 18">GTF-13</strain>
    </source>
</reference>
<dbReference type="InterPro" id="IPR050856">
    <property type="entry name" value="Biotin_carboxylase_complex"/>
</dbReference>
<dbReference type="PANTHER" id="PTHR18866:SF33">
    <property type="entry name" value="METHYLCROTONOYL-COA CARBOXYLASE SUBUNIT ALPHA, MITOCHONDRIAL-RELATED"/>
    <property type="match status" value="1"/>
</dbReference>
<dbReference type="GO" id="GO:0046872">
    <property type="term" value="F:metal ion binding"/>
    <property type="evidence" value="ECO:0007669"/>
    <property type="project" value="InterPro"/>
</dbReference>
<dbReference type="InterPro" id="IPR005482">
    <property type="entry name" value="Biotin_COase_C"/>
</dbReference>
<dbReference type="InterPro" id="IPR005479">
    <property type="entry name" value="CPAse_ATP-bd"/>
</dbReference>
<dbReference type="SUPFAM" id="SSF51230">
    <property type="entry name" value="Single hybrid motif"/>
    <property type="match status" value="1"/>
</dbReference>
<dbReference type="PROSITE" id="PS50975">
    <property type="entry name" value="ATP_GRASP"/>
    <property type="match status" value="1"/>
</dbReference>
<dbReference type="Pfam" id="PF00289">
    <property type="entry name" value="Biotin_carb_N"/>
    <property type="match status" value="1"/>
</dbReference>
<dbReference type="RefSeq" id="WP_125015048.1">
    <property type="nucleotide sequence ID" value="NZ_QWEZ01000001.1"/>
</dbReference>
<dbReference type="InterPro" id="IPR011764">
    <property type="entry name" value="Biotin_carboxylation_dom"/>
</dbReference>
<sequence>MPTIEKLLVANRGEIAVRVLRTARELGYRTVAVYSEADRHSLHVNLADEAFCIGAGPVQESYLNADAILRAAEHCGANAIHPGYGFLSENSDFAQRCQDAGLIFIGPSSAAIELMGSKRRSKIAMIAAGVPCIPGYEGEDQSPEALLEAASGIGYPLMIKASAGGGGRGMRLVLEPSQLAVELERAASEAQSAFGSGELILEKAVIAPRHIEIQVFGDQQGNVIYLGERDCSVQRRHQKVVEEAPSPFVDESLRQQMGEAAVLAAKACNYVGAGTVEFLVDADRNFYFLEMNTRLQVEHPVTELVTGTDLVEWQLRVAEGHSLPLLQSDVRIQGHAIEVRLYAEDPAQNYLPQTGTVERWIPACFEGVRIDHNLKNGSLIPSFYDSMQAKVICWGETREIARRKLVRALEETQLFGLTTNKGYLRNILCHPRFAAGEATTAFIETDFASDPSLTQPPPPARVNGLAALLFMADGQQPAHYDCWHSAAEASWQLRLYCSGQEYSLQCSTSPTSNRRVVHNQQLCDSEVAVQPPIEFDEFSLAEPGVLEFVMQGHLQRVPYFRRGNILELEVDAVHYRYENRTQLSTGTQHEGGDTCVRAPMEGSLTALMVAVGDLVQRGQTLAIVEAMKMEHPLKASMEGVVTSIRGEAGDQVKTRQVLIELADSP</sequence>
<evidence type="ECO:0000256" key="6">
    <source>
        <dbReference type="ARBA" id="ARBA00022598"/>
    </source>
</evidence>
<evidence type="ECO:0000259" key="15">
    <source>
        <dbReference type="PROSITE" id="PS50975"/>
    </source>
</evidence>
<evidence type="ECO:0000256" key="10">
    <source>
        <dbReference type="ARBA" id="ARBA00023267"/>
    </source>
</evidence>
<evidence type="ECO:0000256" key="13">
    <source>
        <dbReference type="PROSITE-ProRule" id="PRU00409"/>
    </source>
</evidence>
<dbReference type="EMBL" id="QWEZ01000001">
    <property type="protein sequence ID" value="RRJ84617.1"/>
    <property type="molecule type" value="Genomic_DNA"/>
</dbReference>
<dbReference type="SUPFAM" id="SSF51246">
    <property type="entry name" value="Rudiment single hybrid motif"/>
    <property type="match status" value="1"/>
</dbReference>
<proteinExistence type="predicted"/>
<dbReference type="InterPro" id="IPR000089">
    <property type="entry name" value="Biotin_lipoyl"/>
</dbReference>
<dbReference type="Gene3D" id="3.30.470.20">
    <property type="entry name" value="ATP-grasp fold, B domain"/>
    <property type="match status" value="1"/>
</dbReference>
<evidence type="ECO:0000256" key="12">
    <source>
        <dbReference type="ARBA" id="ARBA00048600"/>
    </source>
</evidence>
<dbReference type="FunFam" id="3.30.470.20:FF:000028">
    <property type="entry name" value="Methylcrotonoyl-CoA carboxylase subunit alpha, mitochondrial"/>
    <property type="match status" value="1"/>
</dbReference>
<evidence type="ECO:0000256" key="8">
    <source>
        <dbReference type="ARBA" id="ARBA00022840"/>
    </source>
</evidence>
<dbReference type="PROSITE" id="PS50979">
    <property type="entry name" value="BC"/>
    <property type="match status" value="1"/>
</dbReference>
<name>A0A3P3VQK9_9GAMM</name>
<dbReference type="GO" id="GO:0005524">
    <property type="term" value="F:ATP binding"/>
    <property type="evidence" value="ECO:0007669"/>
    <property type="project" value="UniProtKB-UniRule"/>
</dbReference>
<evidence type="ECO:0000256" key="7">
    <source>
        <dbReference type="ARBA" id="ARBA00022741"/>
    </source>
</evidence>
<comment type="pathway">
    <text evidence="3">Lipid metabolism; malonyl-CoA biosynthesis; malonyl-CoA from acetyl-CoA: step 1/1.</text>
</comment>
<keyword evidence="6" id="KW-0436">Ligase</keyword>
<comment type="subunit">
    <text evidence="4">Acetyl-CoA carboxylase is a heterohexamer of biotin carboxyl carrier protein, biotin carboxylase and the two subunits of carboxyl transferase in a 2:2 complex.</text>
</comment>
<dbReference type="PROSITE" id="PS00188">
    <property type="entry name" value="BIOTIN"/>
    <property type="match status" value="1"/>
</dbReference>
<comment type="function">
    <text evidence="2">This protein is a component of the acetyl coenzyme A carboxylase complex; first, biotin carboxylase catalyzes the carboxylation of the carrier protein and then the transcarboxylase transfers the carboxyl group to form malonyl-CoA.</text>
</comment>
<dbReference type="InterPro" id="IPR016185">
    <property type="entry name" value="PreATP-grasp_dom_sf"/>
</dbReference>
<feature type="domain" description="Biotin carboxylation" evidence="16">
    <location>
        <begin position="3"/>
        <end position="448"/>
    </location>
</feature>
<feature type="domain" description="ATP-grasp" evidence="15">
    <location>
        <begin position="122"/>
        <end position="319"/>
    </location>
</feature>
<evidence type="ECO:0000256" key="11">
    <source>
        <dbReference type="ARBA" id="ARBA00033786"/>
    </source>
</evidence>
<evidence type="ECO:0000256" key="1">
    <source>
        <dbReference type="ARBA" id="ARBA00001953"/>
    </source>
</evidence>
<dbReference type="SUPFAM" id="SSF56059">
    <property type="entry name" value="Glutathione synthetase ATP-binding domain-like"/>
    <property type="match status" value="1"/>
</dbReference>
<dbReference type="GO" id="GO:0004075">
    <property type="term" value="F:biotin carboxylase activity"/>
    <property type="evidence" value="ECO:0007669"/>
    <property type="project" value="UniProtKB-EC"/>
</dbReference>
<evidence type="ECO:0000256" key="2">
    <source>
        <dbReference type="ARBA" id="ARBA00003761"/>
    </source>
</evidence>
<organism evidence="17 18">
    <name type="scientific">Aestuariirhabdus litorea</name>
    <dbReference type="NCBI Taxonomy" id="2528527"/>
    <lineage>
        <taxon>Bacteria</taxon>
        <taxon>Pseudomonadati</taxon>
        <taxon>Pseudomonadota</taxon>
        <taxon>Gammaproteobacteria</taxon>
        <taxon>Oceanospirillales</taxon>
        <taxon>Aestuariirhabdaceae</taxon>
        <taxon>Aestuariirhabdus</taxon>
    </lineage>
</organism>
<dbReference type="PANTHER" id="PTHR18866">
    <property type="entry name" value="CARBOXYLASE:PYRUVATE/ACETYL-COA/PROPIONYL-COA CARBOXYLASE"/>
    <property type="match status" value="1"/>
</dbReference>
<evidence type="ECO:0000256" key="3">
    <source>
        <dbReference type="ARBA" id="ARBA00004956"/>
    </source>
</evidence>
<dbReference type="InterPro" id="IPR011761">
    <property type="entry name" value="ATP-grasp"/>
</dbReference>